<organism evidence="2 3">
    <name type="scientific">Capsicum baccatum</name>
    <name type="common">Peruvian pepper</name>
    <dbReference type="NCBI Taxonomy" id="33114"/>
    <lineage>
        <taxon>Eukaryota</taxon>
        <taxon>Viridiplantae</taxon>
        <taxon>Streptophyta</taxon>
        <taxon>Embryophyta</taxon>
        <taxon>Tracheophyta</taxon>
        <taxon>Spermatophyta</taxon>
        <taxon>Magnoliopsida</taxon>
        <taxon>eudicotyledons</taxon>
        <taxon>Gunneridae</taxon>
        <taxon>Pentapetalae</taxon>
        <taxon>asterids</taxon>
        <taxon>lamiids</taxon>
        <taxon>Solanales</taxon>
        <taxon>Solanaceae</taxon>
        <taxon>Solanoideae</taxon>
        <taxon>Capsiceae</taxon>
        <taxon>Capsicum</taxon>
    </lineage>
</organism>
<sequence length="110" mass="12655">MLKPKGMFYMLLGMPLAIQSWLYECCSNVPRNVASKVDSQIPRILNWKTNTPRPRYETLMGSMFDDTDDKVVFKNIEPTRKEISAFHIPKKLVPGSACHNEDDIDSDDDF</sequence>
<evidence type="ECO:0000313" key="2">
    <source>
        <dbReference type="EMBL" id="PHT51404.1"/>
    </source>
</evidence>
<dbReference type="AlphaFoldDB" id="A0A2G2X1N8"/>
<dbReference type="PANTHER" id="PTHR48302:SF2">
    <property type="entry name" value="DUF1985 DOMAIN-CONTAINING PROTEIN"/>
    <property type="match status" value="1"/>
</dbReference>
<protein>
    <submittedName>
        <fullName evidence="2">Uncharacterized protein</fullName>
    </submittedName>
</protein>
<dbReference type="Proteomes" id="UP000224567">
    <property type="component" value="Unassembled WGS sequence"/>
</dbReference>
<reference evidence="3" key="2">
    <citation type="journal article" date="2017" name="J. Anim. Genet.">
        <title>Multiple reference genome sequences of hot pepper reveal the massive evolution of plant disease resistance genes by retroduplication.</title>
        <authorList>
            <person name="Kim S."/>
            <person name="Park J."/>
            <person name="Yeom S.-I."/>
            <person name="Kim Y.-M."/>
            <person name="Seo E."/>
            <person name="Kim K.-T."/>
            <person name="Kim M.-S."/>
            <person name="Lee J.M."/>
            <person name="Cheong K."/>
            <person name="Shin H.-S."/>
            <person name="Kim S.-B."/>
            <person name="Han K."/>
            <person name="Lee J."/>
            <person name="Park M."/>
            <person name="Lee H.-A."/>
            <person name="Lee H.-Y."/>
            <person name="Lee Y."/>
            <person name="Oh S."/>
            <person name="Lee J.H."/>
            <person name="Choi E."/>
            <person name="Choi E."/>
            <person name="Lee S.E."/>
            <person name="Jeon J."/>
            <person name="Kim H."/>
            <person name="Choi G."/>
            <person name="Song H."/>
            <person name="Lee J."/>
            <person name="Lee S.-C."/>
            <person name="Kwon J.-K."/>
            <person name="Lee H.-Y."/>
            <person name="Koo N."/>
            <person name="Hong Y."/>
            <person name="Kim R.W."/>
            <person name="Kang W.-H."/>
            <person name="Huh J.H."/>
            <person name="Kang B.-C."/>
            <person name="Yang T.-J."/>
            <person name="Lee Y.-H."/>
            <person name="Bennetzen J.L."/>
            <person name="Choi D."/>
        </authorList>
    </citation>
    <scope>NUCLEOTIDE SEQUENCE [LARGE SCALE GENOMIC DNA]</scope>
    <source>
        <strain evidence="3">cv. PBC81</strain>
    </source>
</reference>
<accession>A0A2G2X1N8</accession>
<proteinExistence type="predicted"/>
<evidence type="ECO:0000313" key="3">
    <source>
        <dbReference type="Proteomes" id="UP000224567"/>
    </source>
</evidence>
<dbReference type="PANTHER" id="PTHR48302">
    <property type="entry name" value="ULP1 PROTEASE FAMILY, C-TERMINAL CATALYTIC DOMAIN CONTAINING PROTEIN"/>
    <property type="match status" value="1"/>
</dbReference>
<gene>
    <name evidence="2" type="ORF">CQW23_11151</name>
</gene>
<comment type="caution">
    <text evidence="2">The sequence shown here is derived from an EMBL/GenBank/DDBJ whole genome shotgun (WGS) entry which is preliminary data.</text>
</comment>
<keyword evidence="1" id="KW-0732">Signal</keyword>
<dbReference type="EMBL" id="MLFT02000004">
    <property type="protein sequence ID" value="PHT51404.1"/>
    <property type="molecule type" value="Genomic_DNA"/>
</dbReference>
<evidence type="ECO:0000256" key="1">
    <source>
        <dbReference type="SAM" id="SignalP"/>
    </source>
</evidence>
<feature type="signal peptide" evidence="1">
    <location>
        <begin position="1"/>
        <end position="27"/>
    </location>
</feature>
<reference evidence="2 3" key="1">
    <citation type="journal article" date="2017" name="Genome Biol.">
        <title>New reference genome sequences of hot pepper reveal the massive evolution of plant disease-resistance genes by retroduplication.</title>
        <authorList>
            <person name="Kim S."/>
            <person name="Park J."/>
            <person name="Yeom S.I."/>
            <person name="Kim Y.M."/>
            <person name="Seo E."/>
            <person name="Kim K.T."/>
            <person name="Kim M.S."/>
            <person name="Lee J.M."/>
            <person name="Cheong K."/>
            <person name="Shin H.S."/>
            <person name="Kim S.B."/>
            <person name="Han K."/>
            <person name="Lee J."/>
            <person name="Park M."/>
            <person name="Lee H.A."/>
            <person name="Lee H.Y."/>
            <person name="Lee Y."/>
            <person name="Oh S."/>
            <person name="Lee J.H."/>
            <person name="Choi E."/>
            <person name="Choi E."/>
            <person name="Lee S.E."/>
            <person name="Jeon J."/>
            <person name="Kim H."/>
            <person name="Choi G."/>
            <person name="Song H."/>
            <person name="Lee J."/>
            <person name="Lee S.C."/>
            <person name="Kwon J.K."/>
            <person name="Lee H.Y."/>
            <person name="Koo N."/>
            <person name="Hong Y."/>
            <person name="Kim R.W."/>
            <person name="Kang W.H."/>
            <person name="Huh J.H."/>
            <person name="Kang B.C."/>
            <person name="Yang T.J."/>
            <person name="Lee Y.H."/>
            <person name="Bennetzen J.L."/>
            <person name="Choi D."/>
        </authorList>
    </citation>
    <scope>NUCLEOTIDE SEQUENCE [LARGE SCALE GENOMIC DNA]</scope>
    <source>
        <strain evidence="3">cv. PBC81</strain>
    </source>
</reference>
<keyword evidence="3" id="KW-1185">Reference proteome</keyword>
<dbReference type="OrthoDB" id="1194650at2759"/>
<feature type="chain" id="PRO_5013915141" evidence="1">
    <location>
        <begin position="28"/>
        <end position="110"/>
    </location>
</feature>
<name>A0A2G2X1N8_CAPBA</name>